<sequence length="290" mass="30889">MIRMMPSLFLPRRRLLQLGLGATFASSAGLARVSLADEPAEPMDEDIFQFALNLEYMEAEYYLRGTTGKGIDDADAGAEAGTVTGGKQVSFDTPAVGEFMSEVAENELAHVRFYRKTLGADAVSRPAIDFDAGFAAVAKAAGLGEDFDPFGNEMNFVLGGMLFEDVGVTAYAGAATVLKNEDFLAAAAGILAVEAYHMGMARSTLYRMGEEAWKAAAAVSDARDKIDGSDDKDQGLQMEGKANIVPSTPDAIAFTRTPQEVLRIVYLTDQEGATKGGFYPNGMNGKLNST</sequence>
<dbReference type="Pfam" id="PF13668">
    <property type="entry name" value="Ferritin_2"/>
    <property type="match status" value="1"/>
</dbReference>
<comment type="caution">
    <text evidence="1">The sequence shown here is derived from an EMBL/GenBank/DDBJ whole genome shotgun (WGS) entry which is preliminary data.</text>
</comment>
<dbReference type="OrthoDB" id="954262at2"/>
<dbReference type="EMBL" id="LPUX01000064">
    <property type="protein sequence ID" value="OAP36797.1"/>
    <property type="molecule type" value="Genomic_DNA"/>
</dbReference>
<gene>
    <name evidence="1" type="ORF">AU381_20220</name>
</gene>
<keyword evidence="2" id="KW-1185">Reference proteome</keyword>
<dbReference type="PANTHER" id="PTHR31694">
    <property type="entry name" value="DESICCATION-LIKE PROTEIN"/>
    <property type="match status" value="1"/>
</dbReference>
<dbReference type="Proteomes" id="UP000094025">
    <property type="component" value="Unassembled WGS sequence"/>
</dbReference>
<dbReference type="PANTHER" id="PTHR31694:SF26">
    <property type="entry name" value="OS05G0151100 PROTEIN"/>
    <property type="match status" value="1"/>
</dbReference>
<dbReference type="AlphaFoldDB" id="A0A178XNK0"/>
<dbReference type="RefSeq" id="WP_064244021.1">
    <property type="nucleotide sequence ID" value="NZ_LPUX01000064.1"/>
</dbReference>
<evidence type="ECO:0000313" key="1">
    <source>
        <dbReference type="EMBL" id="OAP36797.1"/>
    </source>
</evidence>
<accession>A0A178XNK0</accession>
<protein>
    <recommendedName>
        <fullName evidence="3">Ferritin-like domain-containing protein</fullName>
    </recommendedName>
</protein>
<organism evidence="1 2">
    <name type="scientific">Sinorhizobium glycinis</name>
    <dbReference type="NCBI Taxonomy" id="1472378"/>
    <lineage>
        <taxon>Bacteria</taxon>
        <taxon>Pseudomonadati</taxon>
        <taxon>Pseudomonadota</taxon>
        <taxon>Alphaproteobacteria</taxon>
        <taxon>Hyphomicrobiales</taxon>
        <taxon>Rhizobiaceae</taxon>
        <taxon>Sinorhizobium/Ensifer group</taxon>
        <taxon>Sinorhizobium</taxon>
    </lineage>
</organism>
<reference evidence="1 2" key="1">
    <citation type="journal article" date="2016" name="Int. J. Syst. Evol. Microbiol.">
        <title>Ensifer glycinis sp. nov., an novel rhizobial species associated with Glycine spp.</title>
        <authorList>
            <person name="Yan H."/>
            <person name="Yan J."/>
            <person name="Sui X.H."/>
            <person name="Wang E.T."/>
            <person name="Chen W.X."/>
            <person name="Zhang X.X."/>
            <person name="Chen W.F."/>
        </authorList>
    </citation>
    <scope>NUCLEOTIDE SEQUENCE [LARGE SCALE GENOMIC DNA]</scope>
    <source>
        <strain evidence="1 2">CCBAU 23380</strain>
    </source>
</reference>
<evidence type="ECO:0000313" key="2">
    <source>
        <dbReference type="Proteomes" id="UP000094025"/>
    </source>
</evidence>
<evidence type="ECO:0008006" key="3">
    <source>
        <dbReference type="Google" id="ProtNLM"/>
    </source>
</evidence>
<name>A0A178XNK0_9HYPH</name>
<proteinExistence type="predicted"/>
<dbReference type="STRING" id="1472378.AU381_20220"/>
<dbReference type="InterPro" id="IPR052965">
    <property type="entry name" value="Pigment-catalase-like"/>
</dbReference>